<protein>
    <submittedName>
        <fullName evidence="2">DUF4142 domain-containing protein</fullName>
    </submittedName>
</protein>
<dbReference type="PANTHER" id="PTHR38593:SF1">
    <property type="entry name" value="BLR2558 PROTEIN"/>
    <property type="match status" value="1"/>
</dbReference>
<evidence type="ECO:0000313" key="2">
    <source>
        <dbReference type="EMBL" id="QIB67514.1"/>
    </source>
</evidence>
<dbReference type="KEGG" id="kim:G3T16_03250"/>
<evidence type="ECO:0000313" key="3">
    <source>
        <dbReference type="Proteomes" id="UP000477680"/>
    </source>
</evidence>
<sequence>MRADTMRPNDGTDVEPIDVEDFVDTATAKGMAELETARLALENGTSHVRDFARRMIEDHTKANEKLASLASQEGLEIADDATLMDQAQAMILKVQDGESFDEAYIDNQIVAHEQTIELFERGATIEDTEIARFAESTLPKLREHLEMVKALKNKRSGN</sequence>
<accession>A0A6C0UBP1</accession>
<gene>
    <name evidence="2" type="ORF">G3T16_03250</name>
</gene>
<evidence type="ECO:0000259" key="1">
    <source>
        <dbReference type="Pfam" id="PF13628"/>
    </source>
</evidence>
<dbReference type="InterPro" id="IPR025419">
    <property type="entry name" value="DUF4142"/>
</dbReference>
<dbReference type="PANTHER" id="PTHR38593">
    <property type="entry name" value="BLR2558 PROTEIN"/>
    <property type="match status" value="1"/>
</dbReference>
<dbReference type="AlphaFoldDB" id="A0A6C0UBP1"/>
<dbReference type="InterPro" id="IPR012347">
    <property type="entry name" value="Ferritin-like"/>
</dbReference>
<feature type="domain" description="DUF4142" evidence="1">
    <location>
        <begin position="20"/>
        <end position="151"/>
    </location>
</feature>
<organism evidence="2 3">
    <name type="scientific">Kineobactrum salinum</name>
    <dbReference type="NCBI Taxonomy" id="2708301"/>
    <lineage>
        <taxon>Bacteria</taxon>
        <taxon>Pseudomonadati</taxon>
        <taxon>Pseudomonadota</taxon>
        <taxon>Gammaproteobacteria</taxon>
        <taxon>Cellvibrionales</taxon>
        <taxon>Halieaceae</taxon>
        <taxon>Kineobactrum</taxon>
    </lineage>
</organism>
<dbReference type="EMBL" id="CP048711">
    <property type="protein sequence ID" value="QIB67514.1"/>
    <property type="molecule type" value="Genomic_DNA"/>
</dbReference>
<proteinExistence type="predicted"/>
<dbReference type="Gene3D" id="1.20.1260.10">
    <property type="match status" value="1"/>
</dbReference>
<keyword evidence="3" id="KW-1185">Reference proteome</keyword>
<dbReference type="Proteomes" id="UP000477680">
    <property type="component" value="Chromosome"/>
</dbReference>
<reference evidence="2 3" key="1">
    <citation type="submission" date="2020-02" db="EMBL/GenBank/DDBJ databases">
        <title>Genome sequencing for Kineobactrum sp. M2.</title>
        <authorList>
            <person name="Park S.-J."/>
        </authorList>
    </citation>
    <scope>NUCLEOTIDE SEQUENCE [LARGE SCALE GENOMIC DNA]</scope>
    <source>
        <strain evidence="2 3">M2</strain>
    </source>
</reference>
<name>A0A6C0UBP1_9GAMM</name>
<dbReference type="Pfam" id="PF13628">
    <property type="entry name" value="DUF4142"/>
    <property type="match status" value="1"/>
</dbReference>